<feature type="compositionally biased region" description="Polar residues" evidence="2">
    <location>
        <begin position="165"/>
        <end position="215"/>
    </location>
</feature>
<feature type="compositionally biased region" description="Basic and acidic residues" evidence="2">
    <location>
        <begin position="124"/>
        <end position="134"/>
    </location>
</feature>
<dbReference type="PRINTS" id="PR01955">
    <property type="entry name" value="LANCFRANKIA"/>
</dbReference>
<feature type="compositionally biased region" description="Polar residues" evidence="2">
    <location>
        <begin position="321"/>
        <end position="331"/>
    </location>
</feature>
<feature type="region of interest" description="Disordered" evidence="2">
    <location>
        <begin position="57"/>
        <end position="223"/>
    </location>
</feature>
<dbReference type="CDD" id="cd04792">
    <property type="entry name" value="LanM-like"/>
    <property type="match status" value="1"/>
</dbReference>
<feature type="binding site" evidence="1">
    <location>
        <position position="1283"/>
    </location>
    <ligand>
        <name>Zn(2+)</name>
        <dbReference type="ChEBI" id="CHEBI:29105"/>
    </ligand>
</feature>
<dbReference type="RefSeq" id="WP_285617102.1">
    <property type="nucleotide sequence ID" value="NZ_BSTJ01000001.1"/>
</dbReference>
<dbReference type="InterPro" id="IPR017146">
    <property type="entry name" value="Lanti_2_LanM"/>
</dbReference>
<dbReference type="PANTHER" id="PTHR48125">
    <property type="entry name" value="LP07818P1"/>
    <property type="match status" value="1"/>
</dbReference>
<sequence length="1367" mass="148059">MSDHSFLDIAARAANLSERERVVATLRASGTTATPGVLPAFDTWKIDRLAGKLAARLHARPTTSTETDKARPYPDPPGDQTPHTDGTPITGPPAEGNADRPHVVTPHTDGPHTVAPEPVVTRTDMTRTDLRRTDGPSGEPCTDATRASGTDADADTVDAAEAASPQATMATHANRTSTDVTGTSGADANTTDGTEASAAQASVIDTGTNGTATGERSQRERTKQEIVTVLTTYRHYELGLAGAGERIRTAFADVHASWLPVYRAALGGFARPPAATVGTTPAPGTGATPGTGFANPSRTWPLDLSEAPSGNVSHDRPHRPSSASPGRSPNSRVRRTPEVPSTAPQPHRPPKSSPGAPYLPPEPSPGEFHRLPEAPSAGPQPHHTPEASPAEPRLHPPEAPPREPLSAARPRRPADAASRQATEALPDAGWREFDVYYGHLAIACEPFLDELGRRLGEEHARHPGLFDQRLIDDLQRHLLERFELSLAWAVEADANVHCARTGIDRASATREEYLAYLDATFADADAYHRFYLRFPVLGRWLAEVTGMLAECGRELIGRLAADRADIGAAFFGEEITAFRSVRLGLSDHHAGARSVAIVEVALSGGGTGSFVYKPRCVRSEAAMQDLLRRLRDDGVLAFSTRPVLPKPSYGYEALIPAGRNRMAAREQVERVYEELGGLLGVFYVLGGGDLHFENILIADGHAYVCDCETVLGVLPVGQARPAGTLLDSVFKTGLLEWPRTTTSATEMRISGYSGGEGYEMPIPVPRVNEHRLSFRASVTHRSGVHVEPAGSNRVFLGDRLMQPQDFTDAIMDGFGRVYAWFEQRKDDAIREVSEIFADTSARFINWGTQVYSQLLISARHPKCLVDPLEVDLLVGTVGTFPRTWDTDGTLSERELVSLWRLDIPIFTAPAGDRWLVHDHAVRLRSRLEVSPIEGAAQRIRRLSRANRAQQTQYIAASLSSGEVASPAFVTASLEYATRIGERLCRTLRDPSAPAPWTSYGLTGDGMAEVDIDGDLYHGSAGVALFLAYLNDLVPRPEFRRAAGRALSHAVTHTDRRRPGAFQGLGGLIYVLTHLHHLWQDRGLLELAVRLNRELAGPIDADTHFDVLSGCAGLIPVLLGLGRETDGQGLEHATRCADLLLRHAVEDGDTLSWPPTDPGEAVANLTGFSHGAAGIGWALIQLGALIDEPVYIDAGRRAFAYEARHFDEAQQDWYDLRTSPGGAVRDGHHFANAWCNGAAGIGLSRISSWAALGGDDELLLREAHQALAATMRGFPRLMNDTLCHGRTGNAELFLRFAALRDEPAFRLEANVQVQEQWRHLDDAENGVMEGGFFPGLMLGLSGFGMHFLRLARPDRVPSVLLLDPAPSR</sequence>
<dbReference type="SMART" id="SM01260">
    <property type="entry name" value="LANC_like"/>
    <property type="match status" value="1"/>
</dbReference>
<feature type="binding site" evidence="1">
    <location>
        <position position="1282"/>
    </location>
    <ligand>
        <name>Zn(2+)</name>
        <dbReference type="ChEBI" id="CHEBI:29105"/>
    </ligand>
</feature>
<evidence type="ECO:0000313" key="4">
    <source>
        <dbReference type="EMBL" id="GLY72153.1"/>
    </source>
</evidence>
<protein>
    <recommendedName>
        <fullName evidence="3">Lantibiotic biosynthesis protein dehydration domain-containing protein</fullName>
    </recommendedName>
</protein>
<keyword evidence="1" id="KW-0862">Zinc</keyword>
<evidence type="ECO:0000313" key="5">
    <source>
        <dbReference type="Proteomes" id="UP001165135"/>
    </source>
</evidence>
<dbReference type="PANTHER" id="PTHR48125:SF12">
    <property type="entry name" value="AT HOOK TRANSCRIPTION FACTOR FAMILY-RELATED"/>
    <property type="match status" value="1"/>
</dbReference>
<gene>
    <name evidence="4" type="ORF">Airi01_004200</name>
</gene>
<dbReference type="EMBL" id="BSTJ01000001">
    <property type="protein sequence ID" value="GLY72153.1"/>
    <property type="molecule type" value="Genomic_DNA"/>
</dbReference>
<evidence type="ECO:0000259" key="3">
    <source>
        <dbReference type="Pfam" id="PF13575"/>
    </source>
</evidence>
<dbReference type="NCBIfam" id="TIGR03897">
    <property type="entry name" value="lanti_2_LanM"/>
    <property type="match status" value="1"/>
</dbReference>
<feature type="binding site" evidence="1">
    <location>
        <position position="1234"/>
    </location>
    <ligand>
        <name>Zn(2+)</name>
        <dbReference type="ChEBI" id="CHEBI:29105"/>
    </ligand>
</feature>
<feature type="region of interest" description="Disordered" evidence="2">
    <location>
        <begin position="276"/>
        <end position="423"/>
    </location>
</feature>
<dbReference type="Pfam" id="PF13575">
    <property type="entry name" value="DUF4135"/>
    <property type="match status" value="1"/>
</dbReference>
<evidence type="ECO:0000256" key="1">
    <source>
        <dbReference type="PIRSR" id="PIRSR607822-1"/>
    </source>
</evidence>
<dbReference type="Pfam" id="PF05147">
    <property type="entry name" value="LANC_like"/>
    <property type="match status" value="1"/>
</dbReference>
<keyword evidence="1" id="KW-0479">Metal-binding</keyword>
<dbReference type="GO" id="GO:0031179">
    <property type="term" value="P:peptide modification"/>
    <property type="evidence" value="ECO:0007669"/>
    <property type="project" value="InterPro"/>
</dbReference>
<comment type="caution">
    <text evidence="4">The sequence shown here is derived from an EMBL/GenBank/DDBJ whole genome shotgun (WGS) entry which is preliminary data.</text>
</comment>
<reference evidence="4" key="1">
    <citation type="submission" date="2023-03" db="EMBL/GenBank/DDBJ databases">
        <title>Actinoallomurus iriomotensis NBRC 103681.</title>
        <authorList>
            <person name="Ichikawa N."/>
            <person name="Sato H."/>
            <person name="Tonouchi N."/>
        </authorList>
    </citation>
    <scope>NUCLEOTIDE SEQUENCE</scope>
    <source>
        <strain evidence="4">NBRC 103681</strain>
    </source>
</reference>
<dbReference type="GO" id="GO:0046872">
    <property type="term" value="F:metal ion binding"/>
    <property type="evidence" value="ECO:0007669"/>
    <property type="project" value="UniProtKB-KW"/>
</dbReference>
<feature type="compositionally biased region" description="Low complexity" evidence="2">
    <location>
        <begin position="276"/>
        <end position="292"/>
    </location>
</feature>
<dbReference type="GO" id="GO:0005975">
    <property type="term" value="P:carbohydrate metabolic process"/>
    <property type="evidence" value="ECO:0007669"/>
    <property type="project" value="InterPro"/>
</dbReference>
<name>A0A9W6RAB2_9ACTN</name>
<dbReference type="SUPFAM" id="SSF158745">
    <property type="entry name" value="LanC-like"/>
    <property type="match status" value="1"/>
</dbReference>
<evidence type="ECO:0000256" key="2">
    <source>
        <dbReference type="SAM" id="MobiDB-lite"/>
    </source>
</evidence>
<accession>A0A9W6RAB2</accession>
<dbReference type="Proteomes" id="UP001165135">
    <property type="component" value="Unassembled WGS sequence"/>
</dbReference>
<dbReference type="Gene3D" id="1.50.10.10">
    <property type="match status" value="1"/>
</dbReference>
<dbReference type="InterPro" id="IPR007822">
    <property type="entry name" value="LANC-like"/>
</dbReference>
<dbReference type="InterPro" id="IPR012341">
    <property type="entry name" value="6hp_glycosidase-like_sf"/>
</dbReference>
<organism evidence="4 5">
    <name type="scientific">Actinoallomurus iriomotensis</name>
    <dbReference type="NCBI Taxonomy" id="478107"/>
    <lineage>
        <taxon>Bacteria</taxon>
        <taxon>Bacillati</taxon>
        <taxon>Actinomycetota</taxon>
        <taxon>Actinomycetes</taxon>
        <taxon>Streptosporangiales</taxon>
        <taxon>Thermomonosporaceae</taxon>
        <taxon>Actinoallomurus</taxon>
    </lineage>
</organism>
<proteinExistence type="predicted"/>
<feature type="domain" description="Lantibiotic biosynthesis protein dehydration" evidence="3">
    <location>
        <begin position="534"/>
        <end position="908"/>
    </location>
</feature>
<dbReference type="InterPro" id="IPR025410">
    <property type="entry name" value="Lant_dehyd"/>
</dbReference>
<dbReference type="PRINTS" id="PR01950">
    <property type="entry name" value="LANCSUPER"/>
</dbReference>